<keyword evidence="1" id="KW-0812">Transmembrane</keyword>
<proteinExistence type="predicted"/>
<protein>
    <submittedName>
        <fullName evidence="2">Uncharacterized protein</fullName>
    </submittedName>
</protein>
<name>A0A553HIS4_9PEZI</name>
<evidence type="ECO:0000313" key="2">
    <source>
        <dbReference type="EMBL" id="TRX87849.1"/>
    </source>
</evidence>
<dbReference type="AlphaFoldDB" id="A0A553HIS4"/>
<dbReference type="Proteomes" id="UP000319160">
    <property type="component" value="Unassembled WGS sequence"/>
</dbReference>
<dbReference type="STRING" id="2512241.A0A553HIS4"/>
<evidence type="ECO:0000313" key="3">
    <source>
        <dbReference type="Proteomes" id="UP000319160"/>
    </source>
</evidence>
<evidence type="ECO:0000256" key="1">
    <source>
        <dbReference type="SAM" id="Phobius"/>
    </source>
</evidence>
<keyword evidence="1" id="KW-0472">Membrane</keyword>
<keyword evidence="3" id="KW-1185">Reference proteome</keyword>
<dbReference type="EMBL" id="VFLP01000115">
    <property type="protein sequence ID" value="TRX87849.1"/>
    <property type="molecule type" value="Genomic_DNA"/>
</dbReference>
<comment type="caution">
    <text evidence="2">The sequence shown here is derived from an EMBL/GenBank/DDBJ whole genome shotgun (WGS) entry which is preliminary data.</text>
</comment>
<sequence length="160" mass="17672">MVTFYFVAGITSWHVGGFTWSIHLLILGTWYNNMGGADAHAFVRNLINALGYTSFAAGAFEIAADAPLRPVSLLVVPKFGHVPNLETWITVILVIVLTTVHIQDMDDQKGDVLRGCRSLPLQIGDSACRWVIAIFMFFLGVFLSFVMEMSLARIHDKGKA</sequence>
<feature type="transmembrane region" description="Helical" evidence="1">
    <location>
        <begin position="130"/>
        <end position="151"/>
    </location>
</feature>
<dbReference type="OrthoDB" id="434972at2759"/>
<reference evidence="3" key="1">
    <citation type="submission" date="2019-06" db="EMBL/GenBank/DDBJ databases">
        <title>Draft genome sequence of the griseofulvin-producing fungus Xylaria cubensis strain G536.</title>
        <authorList>
            <person name="Mead M.E."/>
            <person name="Raja H.A."/>
            <person name="Steenwyk J.L."/>
            <person name="Knowles S.L."/>
            <person name="Oberlies N.H."/>
            <person name="Rokas A."/>
        </authorList>
    </citation>
    <scope>NUCLEOTIDE SEQUENCE [LARGE SCALE GENOMIC DNA]</scope>
    <source>
        <strain evidence="3">G536</strain>
    </source>
</reference>
<accession>A0A553HIS4</accession>
<organism evidence="2 3">
    <name type="scientific">Xylaria flabelliformis</name>
    <dbReference type="NCBI Taxonomy" id="2512241"/>
    <lineage>
        <taxon>Eukaryota</taxon>
        <taxon>Fungi</taxon>
        <taxon>Dikarya</taxon>
        <taxon>Ascomycota</taxon>
        <taxon>Pezizomycotina</taxon>
        <taxon>Sordariomycetes</taxon>
        <taxon>Xylariomycetidae</taxon>
        <taxon>Xylariales</taxon>
        <taxon>Xylariaceae</taxon>
        <taxon>Xylaria</taxon>
    </lineage>
</organism>
<gene>
    <name evidence="2" type="ORF">FHL15_011267</name>
</gene>
<keyword evidence="1" id="KW-1133">Transmembrane helix</keyword>